<dbReference type="PANTHER" id="PTHR23074">
    <property type="entry name" value="AAA DOMAIN-CONTAINING"/>
    <property type="match status" value="1"/>
</dbReference>
<dbReference type="GO" id="GO:0005524">
    <property type="term" value="F:ATP binding"/>
    <property type="evidence" value="ECO:0007669"/>
    <property type="project" value="UniProtKB-KW"/>
</dbReference>
<reference evidence="6 7" key="1">
    <citation type="submission" date="2011-10" db="EMBL/GenBank/DDBJ databases">
        <title>The Improved High-Quality Draft genome of Methanoplanus limicola DSM 2279.</title>
        <authorList>
            <consortium name="US DOE Joint Genome Institute (JGI-PGF)"/>
            <person name="Lucas S."/>
            <person name="Copeland A."/>
            <person name="Lapidus A."/>
            <person name="Glavina del Rio T."/>
            <person name="Dalin E."/>
            <person name="Tice H."/>
            <person name="Bruce D."/>
            <person name="Goodwin L."/>
            <person name="Pitluck S."/>
            <person name="Peters L."/>
            <person name="Mikhailova N."/>
            <person name="Lu M."/>
            <person name="Kyrpides N."/>
            <person name="Mavromatis K."/>
            <person name="Ivanova N."/>
            <person name="Markowitz V."/>
            <person name="Cheng J.-F."/>
            <person name="Hugenholtz P."/>
            <person name="Woyke T."/>
            <person name="Wu D."/>
            <person name="Wirth R."/>
            <person name="Brambilla E.-M."/>
            <person name="Klenk H.-P."/>
            <person name="Eisen J.A."/>
        </authorList>
    </citation>
    <scope>NUCLEOTIDE SEQUENCE [LARGE SCALE GENOMIC DNA]</scope>
    <source>
        <strain evidence="6 7">DSM 2279</strain>
    </source>
</reference>
<gene>
    <name evidence="6" type="ORF">Metlim_1788</name>
</gene>
<name>H1YX86_9EURY</name>
<dbReference type="Proteomes" id="UP000005741">
    <property type="component" value="Chromosome"/>
</dbReference>
<dbReference type="EMBL" id="CM001436">
    <property type="protein sequence ID" value="EHQ35889.1"/>
    <property type="molecule type" value="Genomic_DNA"/>
</dbReference>
<dbReference type="InterPro" id="IPR003959">
    <property type="entry name" value="ATPase_AAA_core"/>
</dbReference>
<evidence type="ECO:0000313" key="6">
    <source>
        <dbReference type="EMBL" id="EHQ35889.1"/>
    </source>
</evidence>
<evidence type="ECO:0000256" key="3">
    <source>
        <dbReference type="RuleBase" id="RU003651"/>
    </source>
</evidence>
<dbReference type="SUPFAM" id="SSF52540">
    <property type="entry name" value="P-loop containing nucleoside triphosphate hydrolases"/>
    <property type="match status" value="1"/>
</dbReference>
<dbReference type="Gene3D" id="1.10.8.60">
    <property type="match status" value="1"/>
</dbReference>
<dbReference type="InterPro" id="IPR015415">
    <property type="entry name" value="Spast_Vps4_C"/>
</dbReference>
<dbReference type="InParanoid" id="H1YX86"/>
<keyword evidence="7" id="KW-1185">Reference proteome</keyword>
<feature type="region of interest" description="Disordered" evidence="4">
    <location>
        <begin position="75"/>
        <end position="94"/>
    </location>
</feature>
<evidence type="ECO:0000259" key="5">
    <source>
        <dbReference type="SMART" id="SM00382"/>
    </source>
</evidence>
<dbReference type="PROSITE" id="PS00674">
    <property type="entry name" value="AAA"/>
    <property type="match status" value="1"/>
</dbReference>
<feature type="domain" description="AAA+ ATPase" evidence="5">
    <location>
        <begin position="149"/>
        <end position="286"/>
    </location>
</feature>
<keyword evidence="1 3" id="KW-0547">Nucleotide-binding</keyword>
<sequence>MKVDLSGIFSDEIVKARDDYETALSTGDRIAVSEKAIHISNLLIKMAENNPSQRDHYLSAAKKWDAVSKNIPPAGKTTVKKRDAGLTSPEISSESENISELSEFRARAESCLTRTTVVWNDIGGLFRVKQLLMETVVIAGLKRPSSVKPWKGVLLFGPPGTGKTLLASAAAGSLGASFYDVKSESILSKYFGESSKLISALYNSAKEKEPSIVFFDEFDSLTKSRSESTSEASAKLLSGILTNMDGLSDKKNDRFVLTLAATNTPWDLDKAVLSRFPRRIYVSLPDPPAIKEIIKIHASDPGTERVNLDLIAEMSALNHYSGRDIQSLCQQAIWNMVHEKNPELFRLAELPFEELNRRTLKVRPLENDDFKAAFDKIKSPVTEDDLETYDSWNMEFGEV</sequence>
<dbReference type="STRING" id="937775.Metlim_1788"/>
<dbReference type="HOGENOM" id="CLU_000688_21_2_2"/>
<protein>
    <submittedName>
        <fullName evidence="6">AAA ATPase central domain protein</fullName>
    </submittedName>
</protein>
<organism evidence="6 7">
    <name type="scientific">Methanoplanus limicola DSM 2279</name>
    <dbReference type="NCBI Taxonomy" id="937775"/>
    <lineage>
        <taxon>Archaea</taxon>
        <taxon>Methanobacteriati</taxon>
        <taxon>Methanobacteriota</taxon>
        <taxon>Stenosarchaea group</taxon>
        <taxon>Methanomicrobia</taxon>
        <taxon>Methanomicrobiales</taxon>
        <taxon>Methanomicrobiaceae</taxon>
        <taxon>Methanoplanus</taxon>
    </lineage>
</organism>
<dbReference type="RefSeq" id="WP_004077847.1">
    <property type="nucleotide sequence ID" value="NZ_CM001436.1"/>
</dbReference>
<keyword evidence="2 3" id="KW-0067">ATP-binding</keyword>
<accession>H1YX86</accession>
<dbReference type="Pfam" id="PF00004">
    <property type="entry name" value="AAA"/>
    <property type="match status" value="1"/>
</dbReference>
<dbReference type="AlphaFoldDB" id="H1YX86"/>
<evidence type="ECO:0000256" key="2">
    <source>
        <dbReference type="ARBA" id="ARBA00022840"/>
    </source>
</evidence>
<dbReference type="InterPro" id="IPR003593">
    <property type="entry name" value="AAA+_ATPase"/>
</dbReference>
<dbReference type="PATRIC" id="fig|937775.9.peg.2006"/>
<dbReference type="SMART" id="SM00382">
    <property type="entry name" value="AAA"/>
    <property type="match status" value="1"/>
</dbReference>
<dbReference type="PANTHER" id="PTHR23074:SF83">
    <property type="entry name" value="VACUOLAR PROTEIN SORTING-ASSOCIATED PROTEIN 4A"/>
    <property type="match status" value="1"/>
</dbReference>
<dbReference type="InterPro" id="IPR003960">
    <property type="entry name" value="ATPase_AAA_CS"/>
</dbReference>
<dbReference type="GO" id="GO:0016887">
    <property type="term" value="F:ATP hydrolysis activity"/>
    <property type="evidence" value="ECO:0007669"/>
    <property type="project" value="InterPro"/>
</dbReference>
<dbReference type="Gene3D" id="3.40.50.300">
    <property type="entry name" value="P-loop containing nucleotide triphosphate hydrolases"/>
    <property type="match status" value="1"/>
</dbReference>
<dbReference type="Pfam" id="PF09336">
    <property type="entry name" value="Vps4_C"/>
    <property type="match status" value="1"/>
</dbReference>
<dbReference type="OrthoDB" id="77269at2157"/>
<comment type="similarity">
    <text evidence="3">Belongs to the AAA ATPase family.</text>
</comment>
<evidence type="ECO:0000256" key="4">
    <source>
        <dbReference type="SAM" id="MobiDB-lite"/>
    </source>
</evidence>
<evidence type="ECO:0000313" key="7">
    <source>
        <dbReference type="Proteomes" id="UP000005741"/>
    </source>
</evidence>
<dbReference type="InterPro" id="IPR050304">
    <property type="entry name" value="MT-severing_AAA_ATPase"/>
</dbReference>
<evidence type="ECO:0000256" key="1">
    <source>
        <dbReference type="ARBA" id="ARBA00022741"/>
    </source>
</evidence>
<proteinExistence type="inferred from homology"/>
<dbReference type="InterPro" id="IPR027417">
    <property type="entry name" value="P-loop_NTPase"/>
</dbReference>